<dbReference type="EMBL" id="CM045769">
    <property type="protein sequence ID" value="KAI7996072.1"/>
    <property type="molecule type" value="Genomic_DNA"/>
</dbReference>
<reference evidence="1 2" key="1">
    <citation type="journal article" date="2022" name="Plant J.">
        <title>Chromosome-level genome of Camellia lanceoleosa provides a valuable resource for understanding genome evolution and self-incompatibility.</title>
        <authorList>
            <person name="Gong W."/>
            <person name="Xiao S."/>
            <person name="Wang L."/>
            <person name="Liao Z."/>
            <person name="Chang Y."/>
            <person name="Mo W."/>
            <person name="Hu G."/>
            <person name="Li W."/>
            <person name="Zhao G."/>
            <person name="Zhu H."/>
            <person name="Hu X."/>
            <person name="Ji K."/>
            <person name="Xiang X."/>
            <person name="Song Q."/>
            <person name="Yuan D."/>
            <person name="Jin S."/>
            <person name="Zhang L."/>
        </authorList>
    </citation>
    <scope>NUCLEOTIDE SEQUENCE [LARGE SCALE GENOMIC DNA]</scope>
    <source>
        <strain evidence="1">SQ_2022a</strain>
    </source>
</reference>
<keyword evidence="2" id="KW-1185">Reference proteome</keyword>
<proteinExistence type="predicted"/>
<comment type="caution">
    <text evidence="1">The sequence shown here is derived from an EMBL/GenBank/DDBJ whole genome shotgun (WGS) entry which is preliminary data.</text>
</comment>
<accession>A0ACC0G4Q5</accession>
<gene>
    <name evidence="1" type="ORF">LOK49_LG11G02052</name>
</gene>
<evidence type="ECO:0000313" key="1">
    <source>
        <dbReference type="EMBL" id="KAI7996072.1"/>
    </source>
</evidence>
<organism evidence="1 2">
    <name type="scientific">Camellia lanceoleosa</name>
    <dbReference type="NCBI Taxonomy" id="1840588"/>
    <lineage>
        <taxon>Eukaryota</taxon>
        <taxon>Viridiplantae</taxon>
        <taxon>Streptophyta</taxon>
        <taxon>Embryophyta</taxon>
        <taxon>Tracheophyta</taxon>
        <taxon>Spermatophyta</taxon>
        <taxon>Magnoliopsida</taxon>
        <taxon>eudicotyledons</taxon>
        <taxon>Gunneridae</taxon>
        <taxon>Pentapetalae</taxon>
        <taxon>asterids</taxon>
        <taxon>Ericales</taxon>
        <taxon>Theaceae</taxon>
        <taxon>Camellia</taxon>
    </lineage>
</organism>
<evidence type="ECO:0000313" key="2">
    <source>
        <dbReference type="Proteomes" id="UP001060215"/>
    </source>
</evidence>
<name>A0ACC0G4Q5_9ERIC</name>
<dbReference type="Proteomes" id="UP001060215">
    <property type="component" value="Chromosome 12"/>
</dbReference>
<protein>
    <submittedName>
        <fullName evidence="1">Uncharacterized protein</fullName>
    </submittedName>
</protein>
<sequence>MGRAHFSVCFDTARVFLLFLPPILTPDQSSDKRCIENTLDEFRLENTVDREGCEQWMSSRFSVPASKAARDQSSPAIWLALNTVLQRDALMNMC</sequence>